<accession>A0ABN1PYV5</accession>
<evidence type="ECO:0000259" key="2">
    <source>
        <dbReference type="Pfam" id="PF03795"/>
    </source>
</evidence>
<dbReference type="EMBL" id="BAAAHQ010000023">
    <property type="protein sequence ID" value="GAA0935335.1"/>
    <property type="molecule type" value="Genomic_DNA"/>
</dbReference>
<dbReference type="SUPFAM" id="SSF54909">
    <property type="entry name" value="Dimeric alpha+beta barrel"/>
    <property type="match status" value="1"/>
</dbReference>
<dbReference type="InterPro" id="IPR005545">
    <property type="entry name" value="YCII"/>
</dbReference>
<dbReference type="PANTHER" id="PTHR35174:SF3">
    <property type="entry name" value="BLL7171 PROTEIN"/>
    <property type="match status" value="1"/>
</dbReference>
<name>A0ABN1PYV5_9ACTN</name>
<dbReference type="InterPro" id="IPR011008">
    <property type="entry name" value="Dimeric_a/b-barrel"/>
</dbReference>
<organism evidence="3 4">
    <name type="scientific">Nonomuraea longicatena</name>
    <dbReference type="NCBI Taxonomy" id="83682"/>
    <lineage>
        <taxon>Bacteria</taxon>
        <taxon>Bacillati</taxon>
        <taxon>Actinomycetota</taxon>
        <taxon>Actinomycetes</taxon>
        <taxon>Streptosporangiales</taxon>
        <taxon>Streptosporangiaceae</taxon>
        <taxon>Nonomuraea</taxon>
    </lineage>
</organism>
<dbReference type="PANTHER" id="PTHR35174">
    <property type="entry name" value="BLL7171 PROTEIN-RELATED"/>
    <property type="match status" value="1"/>
</dbReference>
<keyword evidence="4" id="KW-1185">Reference proteome</keyword>
<dbReference type="RefSeq" id="WP_343951757.1">
    <property type="nucleotide sequence ID" value="NZ_BAAAHQ010000023.1"/>
</dbReference>
<reference evidence="3 4" key="1">
    <citation type="journal article" date="2019" name="Int. J. Syst. Evol. Microbiol.">
        <title>The Global Catalogue of Microorganisms (GCM) 10K type strain sequencing project: providing services to taxonomists for standard genome sequencing and annotation.</title>
        <authorList>
            <consortium name="The Broad Institute Genomics Platform"/>
            <consortium name="The Broad Institute Genome Sequencing Center for Infectious Disease"/>
            <person name="Wu L."/>
            <person name="Ma J."/>
        </authorList>
    </citation>
    <scope>NUCLEOTIDE SEQUENCE [LARGE SCALE GENOMIC DNA]</scope>
    <source>
        <strain evidence="3 4">JCM 11136</strain>
    </source>
</reference>
<comment type="caution">
    <text evidence="3">The sequence shown here is derived from an EMBL/GenBank/DDBJ whole genome shotgun (WGS) entry which is preliminary data.</text>
</comment>
<proteinExistence type="inferred from homology"/>
<dbReference type="Pfam" id="PF03795">
    <property type="entry name" value="YCII"/>
    <property type="match status" value="1"/>
</dbReference>
<sequence>MKYLLLAVGDERPWAEAGPQERHALYAEWGRFEAMLAERRAHHGGFELAPSPTATTVRKHGGQVLITDGPYAETVEQISGYVVVEAASMEEAVELAGQMPSDVHVREIAG</sequence>
<evidence type="ECO:0000313" key="4">
    <source>
        <dbReference type="Proteomes" id="UP001501578"/>
    </source>
</evidence>
<dbReference type="Proteomes" id="UP001501578">
    <property type="component" value="Unassembled WGS sequence"/>
</dbReference>
<evidence type="ECO:0000313" key="3">
    <source>
        <dbReference type="EMBL" id="GAA0935335.1"/>
    </source>
</evidence>
<evidence type="ECO:0000256" key="1">
    <source>
        <dbReference type="ARBA" id="ARBA00007689"/>
    </source>
</evidence>
<feature type="domain" description="YCII-related" evidence="2">
    <location>
        <begin position="1"/>
        <end position="100"/>
    </location>
</feature>
<protein>
    <submittedName>
        <fullName evidence="3">YciI family protein</fullName>
    </submittedName>
</protein>
<dbReference type="Gene3D" id="3.30.70.1060">
    <property type="entry name" value="Dimeric alpha+beta barrel"/>
    <property type="match status" value="1"/>
</dbReference>
<gene>
    <name evidence="3" type="ORF">GCM10009560_43350</name>
</gene>
<comment type="similarity">
    <text evidence="1">Belongs to the YciI family.</text>
</comment>